<gene>
    <name evidence="1" type="ORF">SIAM614_19241</name>
</gene>
<sequence>EVAVDRFYRLFGA</sequence>
<proteinExistence type="predicted"/>
<evidence type="ECO:0000313" key="1">
    <source>
        <dbReference type="EMBL" id="EAV42990.1"/>
    </source>
</evidence>
<keyword evidence="1" id="KW-0560">Oxidoreductase</keyword>
<dbReference type="GO" id="GO:0016853">
    <property type="term" value="F:isomerase activity"/>
    <property type="evidence" value="ECO:0007669"/>
    <property type="project" value="UniProtKB-KW"/>
</dbReference>
<dbReference type="GO" id="GO:0004455">
    <property type="term" value="F:ketol-acid reductoisomerase activity"/>
    <property type="evidence" value="ECO:0007669"/>
    <property type="project" value="UniProtKB-EC"/>
</dbReference>
<dbReference type="EMBL" id="AAUW01000011">
    <property type="protein sequence ID" value="EAV42990.1"/>
    <property type="molecule type" value="Genomic_DNA"/>
</dbReference>
<comment type="caution">
    <text evidence="1">The sequence shown here is derived from an EMBL/GenBank/DDBJ whole genome shotgun (WGS) entry which is preliminary data.</text>
</comment>
<name>A0NVH5_ROSAI</name>
<accession>A0NVH5</accession>
<reference evidence="1 2" key="1">
    <citation type="submission" date="2006-05" db="EMBL/GenBank/DDBJ databases">
        <authorList>
            <person name="King G."/>
            <person name="Ferriera S."/>
            <person name="Johnson J."/>
            <person name="Kravitz S."/>
            <person name="Beeson K."/>
            <person name="Sutton G."/>
            <person name="Rogers Y.-H."/>
            <person name="Friedman R."/>
            <person name="Frazier M."/>
            <person name="Venter J.C."/>
        </authorList>
    </citation>
    <scope>NUCLEOTIDE SEQUENCE [LARGE SCALE GENOMIC DNA]</scope>
    <source>
        <strain evidence="2">ATCC 25650 / DSM 13394 / JCM 20685 / NBRC 16684 / NCIMB 2208 / IAM 12614 / B1</strain>
    </source>
</reference>
<dbReference type="Proteomes" id="UP000004848">
    <property type="component" value="Unassembled WGS sequence"/>
</dbReference>
<feature type="non-terminal residue" evidence="1">
    <location>
        <position position="1"/>
    </location>
</feature>
<evidence type="ECO:0000313" key="2">
    <source>
        <dbReference type="Proteomes" id="UP000004848"/>
    </source>
</evidence>
<dbReference type="EC" id="1.1.1.86" evidence="1"/>
<keyword evidence="1" id="KW-0413">Isomerase</keyword>
<organism evidence="1 2">
    <name type="scientific">Roseibium aggregatum (strain ATCC 25650 / DSM 13394 / JCM 20685 / NBRC 16684 / NCIMB 2208 / IAM 12614 / B1)</name>
    <name type="common">Stappia aggregata</name>
    <dbReference type="NCBI Taxonomy" id="384765"/>
    <lineage>
        <taxon>Bacteria</taxon>
        <taxon>Pseudomonadati</taxon>
        <taxon>Pseudomonadota</taxon>
        <taxon>Alphaproteobacteria</taxon>
        <taxon>Hyphomicrobiales</taxon>
        <taxon>Stappiaceae</taxon>
        <taxon>Roseibium</taxon>
    </lineage>
</organism>
<protein>
    <submittedName>
        <fullName evidence="1">Ketol-acid reductoisomerase</fullName>
        <ecNumber evidence="1">1.1.1.86</ecNumber>
    </submittedName>
</protein>